<evidence type="ECO:0000313" key="5">
    <source>
        <dbReference type="Proteomes" id="UP000572268"/>
    </source>
</evidence>
<proteinExistence type="predicted"/>
<dbReference type="Gene3D" id="2.120.10.30">
    <property type="entry name" value="TolB, C-terminal domain"/>
    <property type="match status" value="1"/>
</dbReference>
<dbReference type="SUPFAM" id="SSF63825">
    <property type="entry name" value="YWTD domain"/>
    <property type="match status" value="1"/>
</dbReference>
<name>A0A7J6MJT7_PEROL</name>
<evidence type="ECO:0000256" key="1">
    <source>
        <dbReference type="SAM" id="SignalP"/>
    </source>
</evidence>
<comment type="caution">
    <text evidence="3">The sequence shown here is derived from an EMBL/GenBank/DDBJ whole genome shotgun (WGS) entry which is preliminary data.</text>
</comment>
<accession>A0A7J6MJT7</accession>
<organism evidence="3 5">
    <name type="scientific">Perkinsus olseni</name>
    <name type="common">Perkinsus atlanticus</name>
    <dbReference type="NCBI Taxonomy" id="32597"/>
    <lineage>
        <taxon>Eukaryota</taxon>
        <taxon>Sar</taxon>
        <taxon>Alveolata</taxon>
        <taxon>Perkinsozoa</taxon>
        <taxon>Perkinsea</taxon>
        <taxon>Perkinsida</taxon>
        <taxon>Perkinsidae</taxon>
        <taxon>Perkinsus</taxon>
    </lineage>
</organism>
<keyword evidence="1" id="KW-0732">Signal</keyword>
<dbReference type="OrthoDB" id="415678at2759"/>
<dbReference type="Proteomes" id="UP000570595">
    <property type="component" value="Unassembled WGS sequence"/>
</dbReference>
<evidence type="ECO:0000313" key="2">
    <source>
        <dbReference type="EMBL" id="KAF4666780.1"/>
    </source>
</evidence>
<dbReference type="EMBL" id="JABANN010000093">
    <property type="protein sequence ID" value="KAF4671872.1"/>
    <property type="molecule type" value="Genomic_DNA"/>
</dbReference>
<dbReference type="Proteomes" id="UP000572268">
    <property type="component" value="Unassembled WGS sequence"/>
</dbReference>
<dbReference type="AlphaFoldDB" id="A0A7J6MJT7"/>
<evidence type="ECO:0000313" key="3">
    <source>
        <dbReference type="EMBL" id="KAF4671872.1"/>
    </source>
</evidence>
<evidence type="ECO:0000313" key="4">
    <source>
        <dbReference type="Proteomes" id="UP000570595"/>
    </source>
</evidence>
<dbReference type="EMBL" id="JABAHT010000066">
    <property type="protein sequence ID" value="KAF4666780.1"/>
    <property type="molecule type" value="Genomic_DNA"/>
</dbReference>
<sequence>MLTHLAFILTLVTHTRTQPPRDCLRVGSLHETSDARMFELPRHEGEIRVPIYNDSNITSSANCGMYFAVGDVLCISQRELKVRRKWGLVVQLEDEHRAALGQNFTWGSCASTGGEDRRVLMQGLHRDSRLYLDRSGQRLFISHPGRHLVYMYHLIGYKFTHTGNRRHYDVIAGEDGELQYPTDVILLEWNAVTLSGDPGRYYGYIVVCDMHAHRVVLYPPLGRGPGKMATVLAGSGHPASDLSSLNSPNAIAVDPDALLSELPYSSLFIADSGNGRIVRWRFGAARGELVAFAQAHDLLIRPTGLFLTTSFDTQLLRHRPVDSCYLPLISQRRPGARACSGAHGCGTEKSSLYLSIDLDSYPRELLRVDRSRVTTIVPSVDTYAVEVDSFNATGRVSIGKDLHDVIIVSDVGDGSSPGWLRVNHSQAGDVGYSEIIVKRSSDGDGCLVYFIDTTHGELIEQHEHSCMIR</sequence>
<gene>
    <name evidence="3" type="ORF">FOL46_009779</name>
    <name evidence="2" type="ORF">FOZ61_009216</name>
</gene>
<feature type="chain" id="PRO_5036205469" evidence="1">
    <location>
        <begin position="18"/>
        <end position="469"/>
    </location>
</feature>
<protein>
    <submittedName>
        <fullName evidence="3">Uncharacterized protein</fullName>
    </submittedName>
</protein>
<feature type="signal peptide" evidence="1">
    <location>
        <begin position="1"/>
        <end position="17"/>
    </location>
</feature>
<reference evidence="4 5" key="1">
    <citation type="submission" date="2020-04" db="EMBL/GenBank/DDBJ databases">
        <title>Perkinsus olseni comparative genomics.</title>
        <authorList>
            <person name="Bogema D.R."/>
        </authorList>
    </citation>
    <scope>NUCLEOTIDE SEQUENCE [LARGE SCALE GENOMIC DNA]</scope>
    <source>
        <strain evidence="2">ATCC PRA-179</strain>
        <strain evidence="3">ATCC PRA-31</strain>
    </source>
</reference>
<dbReference type="InterPro" id="IPR011042">
    <property type="entry name" value="6-blade_b-propeller_TolB-like"/>
</dbReference>